<reference evidence="11 12" key="1">
    <citation type="journal article" date="2019" name="Int. J. Syst. Evol. Microbiol.">
        <title>The Global Catalogue of Microorganisms (GCM) 10K type strain sequencing project: providing services to taxonomists for standard genome sequencing and annotation.</title>
        <authorList>
            <consortium name="The Broad Institute Genomics Platform"/>
            <consortium name="The Broad Institute Genome Sequencing Center for Infectious Disease"/>
            <person name="Wu L."/>
            <person name="Ma J."/>
        </authorList>
    </citation>
    <scope>NUCLEOTIDE SEQUENCE [LARGE SCALE GENOMIC DNA]</scope>
    <source>
        <strain evidence="11 12">JCM 15910</strain>
    </source>
</reference>
<feature type="transmembrane region" description="Helical" evidence="9">
    <location>
        <begin position="56"/>
        <end position="80"/>
    </location>
</feature>
<feature type="transmembrane region" description="Helical" evidence="9">
    <location>
        <begin position="243"/>
        <end position="268"/>
    </location>
</feature>
<proteinExistence type="inferred from homology"/>
<feature type="transmembrane region" description="Helical" evidence="9">
    <location>
        <begin position="336"/>
        <end position="360"/>
    </location>
</feature>
<keyword evidence="8 9" id="KW-0472">Membrane</keyword>
<evidence type="ECO:0000313" key="12">
    <source>
        <dbReference type="Proteomes" id="UP001500738"/>
    </source>
</evidence>
<dbReference type="InterPro" id="IPR005829">
    <property type="entry name" value="Sugar_transporter_CS"/>
</dbReference>
<feature type="transmembrane region" description="Helical" evidence="9">
    <location>
        <begin position="372"/>
        <end position="396"/>
    </location>
</feature>
<name>A0ABN1LVA8_9SPHN</name>
<dbReference type="PANTHER" id="PTHR43528">
    <property type="entry name" value="ALPHA-KETOGLUTARATE PERMEASE"/>
    <property type="match status" value="1"/>
</dbReference>
<evidence type="ECO:0000256" key="9">
    <source>
        <dbReference type="SAM" id="Phobius"/>
    </source>
</evidence>
<comment type="caution">
    <text evidence="11">The sequence shown here is derived from an EMBL/GenBank/DDBJ whole genome shotgun (WGS) entry which is preliminary data.</text>
</comment>
<dbReference type="Gene3D" id="1.20.1250.20">
    <property type="entry name" value="MFS general substrate transporter like domains"/>
    <property type="match status" value="2"/>
</dbReference>
<dbReference type="InterPro" id="IPR020846">
    <property type="entry name" value="MFS_dom"/>
</dbReference>
<keyword evidence="4" id="KW-1003">Cell membrane</keyword>
<keyword evidence="6" id="KW-0769">Symport</keyword>
<dbReference type="Pfam" id="PF07690">
    <property type="entry name" value="MFS_1"/>
    <property type="match status" value="1"/>
</dbReference>
<dbReference type="PANTHER" id="PTHR43528:SF1">
    <property type="entry name" value="ALPHA-KETOGLUTARATE PERMEASE"/>
    <property type="match status" value="1"/>
</dbReference>
<evidence type="ECO:0000256" key="2">
    <source>
        <dbReference type="ARBA" id="ARBA00008240"/>
    </source>
</evidence>
<evidence type="ECO:0000256" key="5">
    <source>
        <dbReference type="ARBA" id="ARBA00022692"/>
    </source>
</evidence>
<evidence type="ECO:0000256" key="1">
    <source>
        <dbReference type="ARBA" id="ARBA00004651"/>
    </source>
</evidence>
<accession>A0ABN1LVA8</accession>
<dbReference type="InterPro" id="IPR051084">
    <property type="entry name" value="H+-coupled_symporters"/>
</dbReference>
<feature type="transmembrane region" description="Helical" evidence="9">
    <location>
        <begin position="192"/>
        <end position="211"/>
    </location>
</feature>
<keyword evidence="12" id="KW-1185">Reference proteome</keyword>
<dbReference type="RefSeq" id="WP_215350438.1">
    <property type="nucleotide sequence ID" value="NZ_BAAAFE010000001.1"/>
</dbReference>
<feature type="transmembrane region" description="Helical" evidence="9">
    <location>
        <begin position="29"/>
        <end position="50"/>
    </location>
</feature>
<keyword evidence="7 9" id="KW-1133">Transmembrane helix</keyword>
<evidence type="ECO:0000256" key="3">
    <source>
        <dbReference type="ARBA" id="ARBA00022448"/>
    </source>
</evidence>
<feature type="transmembrane region" description="Helical" evidence="9">
    <location>
        <begin position="116"/>
        <end position="136"/>
    </location>
</feature>
<dbReference type="SUPFAM" id="SSF103473">
    <property type="entry name" value="MFS general substrate transporter"/>
    <property type="match status" value="1"/>
</dbReference>
<organism evidence="11 12">
    <name type="scientific">Sphingopyxis soli</name>
    <dbReference type="NCBI Taxonomy" id="592051"/>
    <lineage>
        <taxon>Bacteria</taxon>
        <taxon>Pseudomonadati</taxon>
        <taxon>Pseudomonadota</taxon>
        <taxon>Alphaproteobacteria</taxon>
        <taxon>Sphingomonadales</taxon>
        <taxon>Sphingomonadaceae</taxon>
        <taxon>Sphingopyxis</taxon>
    </lineage>
</organism>
<feature type="transmembrane region" description="Helical" evidence="9">
    <location>
        <begin position="310"/>
        <end position="330"/>
    </location>
</feature>
<evidence type="ECO:0000313" key="11">
    <source>
        <dbReference type="EMBL" id="GAA0860670.1"/>
    </source>
</evidence>
<dbReference type="EMBL" id="BAAAFE010000001">
    <property type="protein sequence ID" value="GAA0860670.1"/>
    <property type="molecule type" value="Genomic_DNA"/>
</dbReference>
<evidence type="ECO:0000259" key="10">
    <source>
        <dbReference type="PROSITE" id="PS50850"/>
    </source>
</evidence>
<comment type="similarity">
    <text evidence="2">Belongs to the major facilitator superfamily. Metabolite:H+ Symporter (MHS) family (TC 2.A.1.6) family.</text>
</comment>
<evidence type="ECO:0000256" key="7">
    <source>
        <dbReference type="ARBA" id="ARBA00022989"/>
    </source>
</evidence>
<dbReference type="PROSITE" id="PS00217">
    <property type="entry name" value="SUGAR_TRANSPORT_2"/>
    <property type="match status" value="1"/>
</dbReference>
<dbReference type="Proteomes" id="UP001500738">
    <property type="component" value="Unassembled WGS sequence"/>
</dbReference>
<comment type="subcellular location">
    <subcellularLocation>
        <location evidence="1">Cell membrane</location>
        <topology evidence="1">Multi-pass membrane protein</topology>
    </subcellularLocation>
</comment>
<evidence type="ECO:0000256" key="6">
    <source>
        <dbReference type="ARBA" id="ARBA00022847"/>
    </source>
</evidence>
<protein>
    <submittedName>
        <fullName evidence="11">MFS transporter</fullName>
    </submittedName>
</protein>
<keyword evidence="3" id="KW-0813">Transport</keyword>
<keyword evidence="5 9" id="KW-0812">Transmembrane</keyword>
<evidence type="ECO:0000256" key="8">
    <source>
        <dbReference type="ARBA" id="ARBA00023136"/>
    </source>
</evidence>
<evidence type="ECO:0000256" key="4">
    <source>
        <dbReference type="ARBA" id="ARBA00022475"/>
    </source>
</evidence>
<gene>
    <name evidence="11" type="ORF">GCM10009115_00070</name>
</gene>
<sequence length="434" mass="46439">MVTEAAAGSIEPTRRETARALGSAMIGNWFELFDFIIYGYFAAQIGHAMFPEADTVTIILSSFATYGVGFVMRPVGGVVLGHFGDLYGRKSALVFTMLLMAGATGATGLIPSYATIGIAAPILLVLCRLLQGFAAGGEWGGATTFLVEYAPPHRRGFYGALQQLSTSVAILSALGTSLLLNALLTEQQMIDWGWRIPFLLGFLVAPVGFYLRRSVRETPRYRAAREDRSASPIREVIAHHRGAVANVFGVAIIWCVAGYTFGAFLISYATELLHIERGTVLLAITAGTLVNLAVIPLAGHLSDRFGRKPFLVASAAGFLLLVFPLFHAMATFQASWTIYATAITAGVLSGLYSGCAPTFLCELLPTRVRYSALSVGYNGAVMFFGGFAPFIATLLIQQTGALAAPAFYVMSAAALTLFFLLRLKAPDQATALDR</sequence>
<feature type="transmembrane region" description="Helical" evidence="9">
    <location>
        <begin position="92"/>
        <end position="110"/>
    </location>
</feature>
<feature type="transmembrane region" description="Helical" evidence="9">
    <location>
        <begin position="402"/>
        <end position="421"/>
    </location>
</feature>
<feature type="domain" description="Major facilitator superfamily (MFS) profile" evidence="10">
    <location>
        <begin position="20"/>
        <end position="429"/>
    </location>
</feature>
<dbReference type="InterPro" id="IPR011701">
    <property type="entry name" value="MFS"/>
</dbReference>
<feature type="transmembrane region" description="Helical" evidence="9">
    <location>
        <begin position="157"/>
        <end position="180"/>
    </location>
</feature>
<dbReference type="InterPro" id="IPR036259">
    <property type="entry name" value="MFS_trans_sf"/>
</dbReference>
<feature type="transmembrane region" description="Helical" evidence="9">
    <location>
        <begin position="280"/>
        <end position="298"/>
    </location>
</feature>
<dbReference type="PROSITE" id="PS50850">
    <property type="entry name" value="MFS"/>
    <property type="match status" value="1"/>
</dbReference>